<keyword evidence="1" id="KW-0812">Transmembrane</keyword>
<dbReference type="Proteomes" id="UP000717328">
    <property type="component" value="Unassembled WGS sequence"/>
</dbReference>
<keyword evidence="2" id="KW-0732">Signal</keyword>
<keyword evidence="1" id="KW-0472">Membrane</keyword>
<keyword evidence="1" id="KW-1133">Transmembrane helix</keyword>
<evidence type="ECO:0000256" key="1">
    <source>
        <dbReference type="SAM" id="Phobius"/>
    </source>
</evidence>
<dbReference type="GO" id="GO:0004222">
    <property type="term" value="F:metalloendopeptidase activity"/>
    <property type="evidence" value="ECO:0007669"/>
    <property type="project" value="InterPro"/>
</dbReference>
<dbReference type="GO" id="GO:0016020">
    <property type="term" value="C:membrane"/>
    <property type="evidence" value="ECO:0007669"/>
    <property type="project" value="InterPro"/>
</dbReference>
<protein>
    <recommendedName>
        <fullName evidence="5">Endopeptidase S2P</fullName>
    </recommendedName>
</protein>
<keyword evidence="4" id="KW-1185">Reference proteome</keyword>
<evidence type="ECO:0000313" key="3">
    <source>
        <dbReference type="EMBL" id="KAG5635121.1"/>
    </source>
</evidence>
<dbReference type="PRINTS" id="PR01000">
    <property type="entry name" value="SREBPS2PTASE"/>
</dbReference>
<feature type="transmembrane region" description="Helical" evidence="1">
    <location>
        <begin position="181"/>
        <end position="199"/>
    </location>
</feature>
<proteinExistence type="predicted"/>
<feature type="transmembrane region" description="Helical" evidence="1">
    <location>
        <begin position="154"/>
        <end position="175"/>
    </location>
</feature>
<accession>A0A9P7FQK9</accession>
<dbReference type="PANTHER" id="PTHR13325:SF3">
    <property type="entry name" value="MEMBRANE-BOUND TRANSCRIPTION FACTOR SITE-2 PROTEASE"/>
    <property type="match status" value="1"/>
</dbReference>
<reference evidence="3" key="2">
    <citation type="submission" date="2021-10" db="EMBL/GenBank/DDBJ databases">
        <title>Phylogenomics reveals ancestral predisposition of the termite-cultivated fungus Termitomyces towards a domesticated lifestyle.</title>
        <authorList>
            <person name="Auxier B."/>
            <person name="Grum-Grzhimaylo A."/>
            <person name="Cardenas M.E."/>
            <person name="Lodge J.D."/>
            <person name="Laessoe T."/>
            <person name="Pedersen O."/>
            <person name="Smith M.E."/>
            <person name="Kuyper T.W."/>
            <person name="Franco-Molano E.A."/>
            <person name="Baroni T.J."/>
            <person name="Aanen D.K."/>
        </authorList>
    </citation>
    <scope>NUCLEOTIDE SEQUENCE</scope>
    <source>
        <strain evidence="3">D49</strain>
    </source>
</reference>
<name>A0A9P7FQK9_9AGAR</name>
<comment type="caution">
    <text evidence="3">The sequence shown here is derived from an EMBL/GenBank/DDBJ whole genome shotgun (WGS) entry which is preliminary data.</text>
</comment>
<evidence type="ECO:0000256" key="2">
    <source>
        <dbReference type="SAM" id="SignalP"/>
    </source>
</evidence>
<dbReference type="AlphaFoldDB" id="A0A9P7FQK9"/>
<sequence length="200" mass="21607">MSESLASTLLVLTLVWCAIHALHRLLKPSSAQTLLPSSSVRTRRNAWHSSSTRVVLHGLHLRVQTTAWNLQHDLLSASLKRPHRAPLVRTLKAFYNAGSVLGVVGMLCALGFLFTTGTTSALSLASKLLASSAPLARRGLDVQTTEPTSWVKPIIPGVTVPLAHLPIILLAVFFAQFVHELGHALAAAMYGPSFVWVLLI</sequence>
<dbReference type="GO" id="GO:0005737">
    <property type="term" value="C:cytoplasm"/>
    <property type="evidence" value="ECO:0007669"/>
    <property type="project" value="TreeGrafter"/>
</dbReference>
<organism evidence="3 4">
    <name type="scientific">Sphagnurus paluster</name>
    <dbReference type="NCBI Taxonomy" id="117069"/>
    <lineage>
        <taxon>Eukaryota</taxon>
        <taxon>Fungi</taxon>
        <taxon>Dikarya</taxon>
        <taxon>Basidiomycota</taxon>
        <taxon>Agaricomycotina</taxon>
        <taxon>Agaricomycetes</taxon>
        <taxon>Agaricomycetidae</taxon>
        <taxon>Agaricales</taxon>
        <taxon>Tricholomatineae</taxon>
        <taxon>Lyophyllaceae</taxon>
        <taxon>Sphagnurus</taxon>
    </lineage>
</organism>
<dbReference type="PANTHER" id="PTHR13325">
    <property type="entry name" value="PROTEASE M50 MEMBRANE-BOUND TRANSCRIPTION FACTOR SITE 2 PROTEASE"/>
    <property type="match status" value="1"/>
</dbReference>
<feature type="signal peptide" evidence="2">
    <location>
        <begin position="1"/>
        <end position="21"/>
    </location>
</feature>
<feature type="chain" id="PRO_5040484508" description="Endopeptidase S2P" evidence="2">
    <location>
        <begin position="22"/>
        <end position="200"/>
    </location>
</feature>
<dbReference type="EMBL" id="JABCKI010006175">
    <property type="protein sequence ID" value="KAG5635121.1"/>
    <property type="molecule type" value="Genomic_DNA"/>
</dbReference>
<dbReference type="InterPro" id="IPR001193">
    <property type="entry name" value="MBTPS2"/>
</dbReference>
<evidence type="ECO:0008006" key="5">
    <source>
        <dbReference type="Google" id="ProtNLM"/>
    </source>
</evidence>
<evidence type="ECO:0000313" key="4">
    <source>
        <dbReference type="Proteomes" id="UP000717328"/>
    </source>
</evidence>
<feature type="transmembrane region" description="Helical" evidence="1">
    <location>
        <begin position="93"/>
        <end position="114"/>
    </location>
</feature>
<gene>
    <name evidence="3" type="ORF">H0H81_012381</name>
</gene>
<dbReference type="GO" id="GO:0031293">
    <property type="term" value="P:membrane protein intracellular domain proteolysis"/>
    <property type="evidence" value="ECO:0007669"/>
    <property type="project" value="TreeGrafter"/>
</dbReference>
<reference evidence="3" key="1">
    <citation type="submission" date="2021-02" db="EMBL/GenBank/DDBJ databases">
        <authorList>
            <person name="Nieuwenhuis M."/>
            <person name="Van De Peppel L.J.J."/>
        </authorList>
    </citation>
    <scope>NUCLEOTIDE SEQUENCE</scope>
    <source>
        <strain evidence="3">D49</strain>
    </source>
</reference>
<dbReference type="OrthoDB" id="7694678at2759"/>